<dbReference type="Pfam" id="PF13191">
    <property type="entry name" value="AAA_16"/>
    <property type="match status" value="1"/>
</dbReference>
<dbReference type="InterPro" id="IPR036388">
    <property type="entry name" value="WH-like_DNA-bd_sf"/>
</dbReference>
<name>A0ABQ2FRS1_9DEIO</name>
<dbReference type="SUPFAM" id="SSF52540">
    <property type="entry name" value="P-loop containing nucleoside triphosphate hydrolases"/>
    <property type="match status" value="1"/>
</dbReference>
<dbReference type="InterPro" id="IPR051677">
    <property type="entry name" value="AfsR-DnrI-RedD_regulator"/>
</dbReference>
<dbReference type="InterPro" id="IPR027417">
    <property type="entry name" value="P-loop_NTPase"/>
</dbReference>
<dbReference type="SMART" id="SM01043">
    <property type="entry name" value="BTAD"/>
    <property type="match status" value="1"/>
</dbReference>
<dbReference type="Gene3D" id="1.10.10.10">
    <property type="entry name" value="Winged helix-like DNA-binding domain superfamily/Winged helix DNA-binding domain"/>
    <property type="match status" value="1"/>
</dbReference>
<evidence type="ECO:0000313" key="3">
    <source>
        <dbReference type="Proteomes" id="UP000604341"/>
    </source>
</evidence>
<comment type="caution">
    <text evidence="2">The sequence shown here is derived from an EMBL/GenBank/DDBJ whole genome shotgun (WGS) entry which is preliminary data.</text>
</comment>
<dbReference type="Pfam" id="PF03704">
    <property type="entry name" value="BTAD"/>
    <property type="match status" value="1"/>
</dbReference>
<protein>
    <recommendedName>
        <fullName evidence="1">Bacterial transcriptional activator domain-containing protein</fullName>
    </recommendedName>
</protein>
<feature type="domain" description="Bacterial transcriptional activator" evidence="1">
    <location>
        <begin position="94"/>
        <end position="224"/>
    </location>
</feature>
<keyword evidence="3" id="KW-1185">Reference proteome</keyword>
<organism evidence="2 3">
    <name type="scientific">Deinococcus radiotolerans</name>
    <dbReference type="NCBI Taxonomy" id="1309407"/>
    <lineage>
        <taxon>Bacteria</taxon>
        <taxon>Thermotogati</taxon>
        <taxon>Deinococcota</taxon>
        <taxon>Deinococci</taxon>
        <taxon>Deinococcales</taxon>
        <taxon>Deinococcaceae</taxon>
        <taxon>Deinococcus</taxon>
    </lineage>
</organism>
<dbReference type="InterPro" id="IPR005158">
    <property type="entry name" value="BTAD"/>
</dbReference>
<dbReference type="Gene3D" id="1.25.40.10">
    <property type="entry name" value="Tetratricopeptide repeat domain"/>
    <property type="match status" value="1"/>
</dbReference>
<dbReference type="PANTHER" id="PTHR35807">
    <property type="entry name" value="TRANSCRIPTIONAL REGULATOR REDD-RELATED"/>
    <property type="match status" value="1"/>
</dbReference>
<accession>A0ABQ2FRS1</accession>
<dbReference type="Gene3D" id="3.40.50.300">
    <property type="entry name" value="P-loop containing nucleotide triphosphate hydrolases"/>
    <property type="match status" value="1"/>
</dbReference>
<evidence type="ECO:0000259" key="1">
    <source>
        <dbReference type="SMART" id="SM01043"/>
    </source>
</evidence>
<proteinExistence type="predicted"/>
<dbReference type="Proteomes" id="UP000604341">
    <property type="component" value="Unassembled WGS sequence"/>
</dbReference>
<dbReference type="SUPFAM" id="SSF48452">
    <property type="entry name" value="TPR-like"/>
    <property type="match status" value="1"/>
</dbReference>
<sequence>MNVTWTLSLLGAPTLMQAGQPAQALEGKSLALLAYLALEGQAPRAHLARLLWPDAPEPTARNNLVQTLRRLARTFGFPLVTGPDFLTLDPAVRVDVRALDVTDPGALSLEPLLRGTAFDDLPELAEWLYLRREQWTRQVMARLTVVADQHEAHGDLQGALQVAGRLLAVQPLSEETHRRVMRLHYLNGDRPAALDAFARCKALLRQDLDLEPSPATQHLALEISRQAPLPGASPSPALPLAVRRPPCLVGREAEWQQLQAAWDAGQFIVVSGDPGVGKTRLLQDFAAQQGAALRVVARPGDAVVPYATTARSLRQILADHPERTLSDDERHVLGTLLPDVLRAGETPVVDRARLHLLIQDLYRTGARAVRAIVYEDLQYADAASIEAGFVLISSAFPLGQPDGVPQMLCTVRRGELQPSTAQTFAELIHAGLAAQIDLGPLPDAAVTALIAQLDVPLSADLTRRLQRFVGGNPLYLLETVRHLLSQPTQSSDRLPITDRVGQLVDRRLGRLSPAALNVARAAAVVQSDFDIEVLAAVLNAPLMEVMSAWSELEAAQIVSGSDFTHDLIYEAVRRQMPEPVRLLLHRSAARALQAGPPGRVAMHWLLAEDPAEAVPHLLLAAAQALDVGREAEGRAFLAQATQAYHQRERAAGHGSAEA</sequence>
<evidence type="ECO:0000313" key="2">
    <source>
        <dbReference type="EMBL" id="GGL19648.1"/>
    </source>
</evidence>
<dbReference type="InterPro" id="IPR011990">
    <property type="entry name" value="TPR-like_helical_dom_sf"/>
</dbReference>
<dbReference type="RefSeq" id="WP_189071047.1">
    <property type="nucleotide sequence ID" value="NZ_BMPE01000034.1"/>
</dbReference>
<gene>
    <name evidence="2" type="ORF">GCM10010844_43290</name>
</gene>
<dbReference type="InterPro" id="IPR041664">
    <property type="entry name" value="AAA_16"/>
</dbReference>
<dbReference type="EMBL" id="BMPE01000034">
    <property type="protein sequence ID" value="GGL19648.1"/>
    <property type="molecule type" value="Genomic_DNA"/>
</dbReference>
<reference evidence="3" key="1">
    <citation type="journal article" date="2019" name="Int. J. Syst. Evol. Microbiol.">
        <title>The Global Catalogue of Microorganisms (GCM) 10K type strain sequencing project: providing services to taxonomists for standard genome sequencing and annotation.</title>
        <authorList>
            <consortium name="The Broad Institute Genomics Platform"/>
            <consortium name="The Broad Institute Genome Sequencing Center for Infectious Disease"/>
            <person name="Wu L."/>
            <person name="Ma J."/>
        </authorList>
    </citation>
    <scope>NUCLEOTIDE SEQUENCE [LARGE SCALE GENOMIC DNA]</scope>
    <source>
        <strain evidence="3">JCM 19173</strain>
    </source>
</reference>